<dbReference type="Pfam" id="PF14559">
    <property type="entry name" value="TPR_19"/>
    <property type="match status" value="1"/>
</dbReference>
<proteinExistence type="predicted"/>
<dbReference type="AlphaFoldDB" id="A0A371JWP3"/>
<accession>A0A371JWP3</accession>
<dbReference type="EMBL" id="QTSU01000005">
    <property type="protein sequence ID" value="RDZ26034.1"/>
    <property type="molecule type" value="Genomic_DNA"/>
</dbReference>
<keyword evidence="1" id="KW-1133">Transmembrane helix</keyword>
<keyword evidence="1" id="KW-0472">Membrane</keyword>
<dbReference type="InterPro" id="IPR011990">
    <property type="entry name" value="TPR-like_helical_dom_sf"/>
</dbReference>
<dbReference type="Proteomes" id="UP000264492">
    <property type="component" value="Unassembled WGS sequence"/>
</dbReference>
<gene>
    <name evidence="2" type="ORF">DX914_19440</name>
</gene>
<name>A0A371JWP3_9GAMM</name>
<evidence type="ECO:0000313" key="3">
    <source>
        <dbReference type="Proteomes" id="UP000264492"/>
    </source>
</evidence>
<keyword evidence="3" id="KW-1185">Reference proteome</keyword>
<sequence>MGAKSIARKGSSLESFMTFIRLAIAATCALQQIRSTDLVAFVTKSATHSMRRDELASATPAADTSDLRESRQGENRMPFLGLGAHVLVALFFAVHAVRSGQERYWLGILFMFPLLGSVIYALTIWLPEMRYTRQGRALVGGVKRALDPSRELREAQEAFADAATTDRRLRLADALLISGRASEAATHYESALKGIHADDADIQVKLAQALLECGHAPRARELLDDLIKRKPDYRSPEGHLTYARAVAAEGDRAKAREEFDALVGYSSGFEAHAYYAQALADWDERERASELCASALAKAKRLPAYARRMNKPALDRIGQLAKRLAAGEAGR</sequence>
<evidence type="ECO:0000313" key="2">
    <source>
        <dbReference type="EMBL" id="RDZ26034.1"/>
    </source>
</evidence>
<organism evidence="2 3">
    <name type="scientific">Lysobacter silvisoli</name>
    <dbReference type="NCBI Taxonomy" id="2293254"/>
    <lineage>
        <taxon>Bacteria</taxon>
        <taxon>Pseudomonadati</taxon>
        <taxon>Pseudomonadota</taxon>
        <taxon>Gammaproteobacteria</taxon>
        <taxon>Lysobacterales</taxon>
        <taxon>Lysobacteraceae</taxon>
        <taxon>Lysobacter</taxon>
    </lineage>
</organism>
<reference evidence="2 3" key="1">
    <citation type="submission" date="2018-08" db="EMBL/GenBank/DDBJ databases">
        <title>Lysobacter sp. zong2l5, whole genome shotgun sequence.</title>
        <authorList>
            <person name="Zhang X."/>
            <person name="Feng G."/>
            <person name="Zhu H."/>
        </authorList>
    </citation>
    <scope>NUCLEOTIDE SEQUENCE [LARGE SCALE GENOMIC DNA]</scope>
    <source>
        <strain evidence="3">zong2l5</strain>
    </source>
</reference>
<dbReference type="Gene3D" id="1.25.40.10">
    <property type="entry name" value="Tetratricopeptide repeat domain"/>
    <property type="match status" value="1"/>
</dbReference>
<evidence type="ECO:0000256" key="1">
    <source>
        <dbReference type="SAM" id="Phobius"/>
    </source>
</evidence>
<comment type="caution">
    <text evidence="2">The sequence shown here is derived from an EMBL/GenBank/DDBJ whole genome shotgun (WGS) entry which is preliminary data.</text>
</comment>
<dbReference type="SUPFAM" id="SSF48452">
    <property type="entry name" value="TPR-like"/>
    <property type="match status" value="1"/>
</dbReference>
<protein>
    <submittedName>
        <fullName evidence="2">Uncharacterized protein</fullName>
    </submittedName>
</protein>
<feature type="transmembrane region" description="Helical" evidence="1">
    <location>
        <begin position="104"/>
        <end position="126"/>
    </location>
</feature>
<keyword evidence="1" id="KW-0812">Transmembrane</keyword>
<feature type="transmembrane region" description="Helical" evidence="1">
    <location>
        <begin position="77"/>
        <end position="98"/>
    </location>
</feature>